<accession>A0AB39UJT7</accession>
<dbReference type="AlphaFoldDB" id="A0AB39UJT7"/>
<evidence type="ECO:0000259" key="1">
    <source>
        <dbReference type="Pfam" id="PF00903"/>
    </source>
</evidence>
<evidence type="ECO:0000313" key="4">
    <source>
        <dbReference type="EMBL" id="XDS50624.1"/>
    </source>
</evidence>
<evidence type="ECO:0000313" key="3">
    <source>
        <dbReference type="EMBL" id="XDS49405.1"/>
    </source>
</evidence>
<organism evidence="3">
    <name type="scientific">Bifidobacterium fermentum</name>
    <dbReference type="NCBI Taxonomy" id="3059035"/>
    <lineage>
        <taxon>Bacteria</taxon>
        <taxon>Bacillati</taxon>
        <taxon>Actinomycetota</taxon>
        <taxon>Actinomycetes</taxon>
        <taxon>Bifidobacteriales</taxon>
        <taxon>Bifidobacteriaceae</taxon>
        <taxon>Bifidobacterium</taxon>
    </lineage>
</organism>
<name>A0AB39UJT7_9BIFI</name>
<dbReference type="SUPFAM" id="SSF54593">
    <property type="entry name" value="Glyoxalase/Bleomycin resistance protein/Dihydroxybiphenyl dioxygenase"/>
    <property type="match status" value="1"/>
</dbReference>
<dbReference type="EMBL" id="CP129682">
    <property type="protein sequence ID" value="XDS49405.1"/>
    <property type="molecule type" value="Genomic_DNA"/>
</dbReference>
<sequence>MDDNIISVLARVYVDDLDGALPLYEELTGDDSPLMFSHDGVRLAKVGAFLLLQGADAEVRAHVATVNVHDMGRVVEAVARAGGELLEGPDPGPNGPRLVARHPDGNVVEYVQLTNG</sequence>
<dbReference type="InterPro" id="IPR004360">
    <property type="entry name" value="Glyas_Fos-R_dOase_dom"/>
</dbReference>
<dbReference type="RefSeq" id="WP_369341587.1">
    <property type="nucleotide sequence ID" value="NZ_CP129675.1"/>
</dbReference>
<dbReference type="EMBL" id="CP129675">
    <property type="protein sequence ID" value="XDS45812.1"/>
    <property type="molecule type" value="Genomic_DNA"/>
</dbReference>
<dbReference type="Gene3D" id="3.10.180.10">
    <property type="entry name" value="2,3-Dihydroxybiphenyl 1,2-Dioxygenase, domain 1"/>
    <property type="match status" value="1"/>
</dbReference>
<dbReference type="Pfam" id="PF00903">
    <property type="entry name" value="Glyoxalase"/>
    <property type="match status" value="1"/>
</dbReference>
<dbReference type="InterPro" id="IPR029068">
    <property type="entry name" value="Glyas_Bleomycin-R_OHBP_Dase"/>
</dbReference>
<proteinExistence type="predicted"/>
<dbReference type="EMBL" id="CP129683">
    <property type="protein sequence ID" value="XDS50624.1"/>
    <property type="molecule type" value="Genomic_DNA"/>
</dbReference>
<feature type="domain" description="Glyoxalase/fosfomycin resistance/dioxygenase" evidence="1">
    <location>
        <begin position="55"/>
        <end position="110"/>
    </location>
</feature>
<dbReference type="KEGG" id="bfk:QN062_09670"/>
<evidence type="ECO:0000313" key="2">
    <source>
        <dbReference type="EMBL" id="XDS45812.1"/>
    </source>
</evidence>
<reference evidence="3" key="1">
    <citation type="submission" date="2023-07" db="EMBL/GenBank/DDBJ databases">
        <title>Bifidobacterium aquikefiriaerophilum sp. nov. and Bifidobacterium eccum sp. nov., isolated from water kefir.</title>
        <authorList>
            <person name="Breselge S."/>
            <person name="Bellassi P."/>
            <person name="Barcenilla C."/>
            <person name="Alvarez-Ordonez A."/>
            <person name="Morelli L."/>
            <person name="Cotter P.D."/>
        </authorList>
    </citation>
    <scope>NUCLEOTIDE SEQUENCE</scope>
    <source>
        <strain evidence="4">WK012_4_13</strain>
        <strain evidence="3">WK013_4_14</strain>
        <strain evidence="2">WK048_4_13</strain>
    </source>
</reference>
<gene>
    <name evidence="4" type="ORF">QN062_09670</name>
    <name evidence="3" type="ORF">QN216_03880</name>
    <name evidence="2" type="ORF">QN217_06565</name>
</gene>
<protein>
    <recommendedName>
        <fullName evidence="1">Glyoxalase/fosfomycin resistance/dioxygenase domain-containing protein</fullName>
    </recommendedName>
</protein>